<evidence type="ECO:0000313" key="12">
    <source>
        <dbReference type="Proteomes" id="UP000027982"/>
    </source>
</evidence>
<dbReference type="PANTHER" id="PTHR30625:SF15">
    <property type="entry name" value="BIOPOLYMER TRANSPORT PROTEIN EXBB"/>
    <property type="match status" value="1"/>
</dbReference>
<name>A0A068NSP6_FIMGI</name>
<feature type="transmembrane region" description="Helical" evidence="9">
    <location>
        <begin position="150"/>
        <end position="174"/>
    </location>
</feature>
<evidence type="ECO:0000256" key="8">
    <source>
        <dbReference type="RuleBase" id="RU004057"/>
    </source>
</evidence>
<feature type="transmembrane region" description="Helical" evidence="9">
    <location>
        <begin position="12"/>
        <end position="30"/>
    </location>
</feature>
<dbReference type="eggNOG" id="COG0811">
    <property type="taxonomic scope" value="Bacteria"/>
</dbReference>
<evidence type="ECO:0000256" key="7">
    <source>
        <dbReference type="ARBA" id="ARBA00023136"/>
    </source>
</evidence>
<keyword evidence="12" id="KW-1185">Reference proteome</keyword>
<dbReference type="STRING" id="661478.OP10G_3093"/>
<accession>A0A068NSP6</accession>
<keyword evidence="5 8" id="KW-0653">Protein transport</keyword>
<dbReference type="HOGENOM" id="CLU_053325_4_5_0"/>
<dbReference type="RefSeq" id="WP_025229573.1">
    <property type="nucleotide sequence ID" value="NZ_CP007139.1"/>
</dbReference>
<dbReference type="Pfam" id="PF01618">
    <property type="entry name" value="MotA_ExbB"/>
    <property type="match status" value="1"/>
</dbReference>
<feature type="domain" description="MotA/TolQ/ExbB proton channel" evidence="10">
    <location>
        <begin position="72"/>
        <end position="190"/>
    </location>
</feature>
<evidence type="ECO:0000256" key="5">
    <source>
        <dbReference type="ARBA" id="ARBA00022927"/>
    </source>
</evidence>
<keyword evidence="2 8" id="KW-0813">Transport</keyword>
<evidence type="ECO:0000256" key="3">
    <source>
        <dbReference type="ARBA" id="ARBA00022475"/>
    </source>
</evidence>
<dbReference type="InterPro" id="IPR002898">
    <property type="entry name" value="MotA_ExbB_proton_chnl"/>
</dbReference>
<dbReference type="PANTHER" id="PTHR30625">
    <property type="entry name" value="PROTEIN TOLQ"/>
    <property type="match status" value="1"/>
</dbReference>
<reference evidence="11 12" key="1">
    <citation type="journal article" date="2014" name="PLoS ONE">
        <title>The first complete genome sequence of the class fimbriimonadia in the phylum armatimonadetes.</title>
        <authorList>
            <person name="Hu Z.Y."/>
            <person name="Wang Y.Z."/>
            <person name="Im W.T."/>
            <person name="Wang S.Y."/>
            <person name="Zhao G.P."/>
            <person name="Zheng H.J."/>
            <person name="Quan Z.X."/>
        </authorList>
    </citation>
    <scope>NUCLEOTIDE SEQUENCE [LARGE SCALE GENOMIC DNA]</scope>
    <source>
        <strain evidence="11">Gsoil 348</strain>
    </source>
</reference>
<keyword evidence="4 9" id="KW-0812">Transmembrane</keyword>
<evidence type="ECO:0000313" key="11">
    <source>
        <dbReference type="EMBL" id="AIE86461.1"/>
    </source>
</evidence>
<keyword evidence="6 9" id="KW-1133">Transmembrane helix</keyword>
<dbReference type="GO" id="GO:0017038">
    <property type="term" value="P:protein import"/>
    <property type="evidence" value="ECO:0007669"/>
    <property type="project" value="TreeGrafter"/>
</dbReference>
<dbReference type="Proteomes" id="UP000027982">
    <property type="component" value="Chromosome"/>
</dbReference>
<organism evidence="11 12">
    <name type="scientific">Fimbriimonas ginsengisoli Gsoil 348</name>
    <dbReference type="NCBI Taxonomy" id="661478"/>
    <lineage>
        <taxon>Bacteria</taxon>
        <taxon>Bacillati</taxon>
        <taxon>Armatimonadota</taxon>
        <taxon>Fimbriimonadia</taxon>
        <taxon>Fimbriimonadales</taxon>
        <taxon>Fimbriimonadaceae</taxon>
        <taxon>Fimbriimonas</taxon>
    </lineage>
</organism>
<evidence type="ECO:0000256" key="2">
    <source>
        <dbReference type="ARBA" id="ARBA00022448"/>
    </source>
</evidence>
<evidence type="ECO:0000256" key="1">
    <source>
        <dbReference type="ARBA" id="ARBA00004651"/>
    </source>
</evidence>
<gene>
    <name evidence="11" type="ORF">OP10G_3093</name>
</gene>
<evidence type="ECO:0000256" key="6">
    <source>
        <dbReference type="ARBA" id="ARBA00022989"/>
    </source>
</evidence>
<evidence type="ECO:0000256" key="9">
    <source>
        <dbReference type="SAM" id="Phobius"/>
    </source>
</evidence>
<dbReference type="AlphaFoldDB" id="A0A068NSP6"/>
<comment type="subcellular location">
    <subcellularLocation>
        <location evidence="1">Cell membrane</location>
        <topology evidence="1">Multi-pass membrane protein</topology>
    </subcellularLocation>
    <subcellularLocation>
        <location evidence="8">Membrane</location>
        <topology evidence="8">Multi-pass membrane protein</topology>
    </subcellularLocation>
</comment>
<dbReference type="EMBL" id="CP007139">
    <property type="protein sequence ID" value="AIE86461.1"/>
    <property type="molecule type" value="Genomic_DNA"/>
</dbReference>
<sequence length="205" mass="21802">MNGVLDFLQKGGVMMYPLILCSILMIALIIERAVTLRKATVDAEELLDDIKGLYTPGGDSAKAIELSNRSGAIGRIFARGLRNASRSADAIEMAMEHEAANETPNLEANLAIIKTIVNVAPLLGLLGTIAGMITSFRAASQAGLSNPTQILGGISEALISTATGITLAVVGFIAHNYFANYVRKTIEDVEYFGAELVNYITGRVE</sequence>
<evidence type="ECO:0000256" key="4">
    <source>
        <dbReference type="ARBA" id="ARBA00022692"/>
    </source>
</evidence>
<feature type="transmembrane region" description="Helical" evidence="9">
    <location>
        <begin position="116"/>
        <end position="138"/>
    </location>
</feature>
<keyword evidence="3" id="KW-1003">Cell membrane</keyword>
<dbReference type="InterPro" id="IPR050790">
    <property type="entry name" value="ExbB/TolQ_transport"/>
</dbReference>
<protein>
    <submittedName>
        <fullName evidence="11">MotA/TolQ/ExbB proton channel</fullName>
    </submittedName>
</protein>
<dbReference type="GO" id="GO:0005886">
    <property type="term" value="C:plasma membrane"/>
    <property type="evidence" value="ECO:0007669"/>
    <property type="project" value="UniProtKB-SubCell"/>
</dbReference>
<dbReference type="OrthoDB" id="4045at2"/>
<evidence type="ECO:0000259" key="10">
    <source>
        <dbReference type="Pfam" id="PF01618"/>
    </source>
</evidence>
<comment type="similarity">
    <text evidence="8">Belongs to the exbB/tolQ family.</text>
</comment>
<proteinExistence type="inferred from homology"/>
<keyword evidence="7 9" id="KW-0472">Membrane</keyword>
<dbReference type="KEGG" id="fgi:OP10G_3093"/>